<name>A0A9N9R533_9NEOP</name>
<proteinExistence type="predicted"/>
<sequence length="231" mass="25262">MIARFVELEAAFKATAAVLGKDLPILTLEEWALLQQLLLVLKPFDDVVAAMSAVKYVTGGSVIALTRCLIKICEKLLADHLSPLSEESLVSPAATVAVTIDGLITRLGNVEKSGTFSVCTFLDPRYKLSGFGDKQEAGRAKKRVQDMVQTLIAEKFPSHQPPHPITCEPLPSTSKGVSPWSILSEIVASDRPQQRIGTALCKAIHEVDLYLENDMLEVHKPDGSWNCPLDW</sequence>
<gene>
    <name evidence="1" type="ORF">DIATSA_LOCUS7317</name>
</gene>
<dbReference type="EMBL" id="OU893351">
    <property type="protein sequence ID" value="CAG9789598.1"/>
    <property type="molecule type" value="Genomic_DNA"/>
</dbReference>
<reference evidence="1" key="2">
    <citation type="submission" date="2022-10" db="EMBL/GenBank/DDBJ databases">
        <authorList>
            <consortium name="ENA_rothamsted_submissions"/>
            <consortium name="culmorum"/>
            <person name="King R."/>
        </authorList>
    </citation>
    <scope>NUCLEOTIDE SEQUENCE</scope>
</reference>
<dbReference type="OrthoDB" id="8117402at2759"/>
<accession>A0A9N9R533</accession>
<organism evidence="1 2">
    <name type="scientific">Diatraea saccharalis</name>
    <name type="common">sugarcane borer</name>
    <dbReference type="NCBI Taxonomy" id="40085"/>
    <lineage>
        <taxon>Eukaryota</taxon>
        <taxon>Metazoa</taxon>
        <taxon>Ecdysozoa</taxon>
        <taxon>Arthropoda</taxon>
        <taxon>Hexapoda</taxon>
        <taxon>Insecta</taxon>
        <taxon>Pterygota</taxon>
        <taxon>Neoptera</taxon>
        <taxon>Endopterygota</taxon>
        <taxon>Lepidoptera</taxon>
        <taxon>Glossata</taxon>
        <taxon>Ditrysia</taxon>
        <taxon>Pyraloidea</taxon>
        <taxon>Crambidae</taxon>
        <taxon>Crambinae</taxon>
        <taxon>Diatraea</taxon>
    </lineage>
</organism>
<dbReference type="Proteomes" id="UP001153714">
    <property type="component" value="Chromosome 20"/>
</dbReference>
<evidence type="ECO:0000313" key="2">
    <source>
        <dbReference type="Proteomes" id="UP001153714"/>
    </source>
</evidence>
<evidence type="ECO:0000313" key="1">
    <source>
        <dbReference type="EMBL" id="CAG9789598.1"/>
    </source>
</evidence>
<dbReference type="AlphaFoldDB" id="A0A9N9R533"/>
<keyword evidence="2" id="KW-1185">Reference proteome</keyword>
<protein>
    <submittedName>
        <fullName evidence="1">Uncharacterized protein</fullName>
    </submittedName>
</protein>
<reference evidence="1" key="1">
    <citation type="submission" date="2021-12" db="EMBL/GenBank/DDBJ databases">
        <authorList>
            <person name="King R."/>
        </authorList>
    </citation>
    <scope>NUCLEOTIDE SEQUENCE</scope>
</reference>